<dbReference type="KEGG" id="ache:ACHE_20512A"/>
<evidence type="ECO:0000313" key="1">
    <source>
        <dbReference type="EMBL" id="BCR85054.1"/>
    </source>
</evidence>
<dbReference type="GeneID" id="66979413"/>
<organism evidence="1 2">
    <name type="scientific">Aspergillus chevalieri</name>
    <name type="common">Eurotium chevalieri</name>
    <dbReference type="NCBI Taxonomy" id="182096"/>
    <lineage>
        <taxon>Eukaryota</taxon>
        <taxon>Fungi</taxon>
        <taxon>Dikarya</taxon>
        <taxon>Ascomycota</taxon>
        <taxon>Pezizomycotina</taxon>
        <taxon>Eurotiomycetes</taxon>
        <taxon>Eurotiomycetidae</taxon>
        <taxon>Eurotiales</taxon>
        <taxon>Aspergillaceae</taxon>
        <taxon>Aspergillus</taxon>
        <taxon>Aspergillus subgen. Aspergillus</taxon>
    </lineage>
</organism>
<reference evidence="1" key="1">
    <citation type="submission" date="2021-01" db="EMBL/GenBank/DDBJ databases">
        <authorList>
            <consortium name="Aspergillus chevalieri M1 genome sequencing consortium"/>
            <person name="Kazuki M."/>
            <person name="Futagami T."/>
        </authorList>
    </citation>
    <scope>NUCLEOTIDE SEQUENCE</scope>
    <source>
        <strain evidence="1">M1</strain>
    </source>
</reference>
<evidence type="ECO:0000313" key="2">
    <source>
        <dbReference type="Proteomes" id="UP000637239"/>
    </source>
</evidence>
<dbReference type="InterPro" id="IPR025533">
    <property type="entry name" value="DUF4419"/>
</dbReference>
<name>A0A7R7ZKY1_ASPCH</name>
<dbReference type="RefSeq" id="XP_043133576.1">
    <property type="nucleotide sequence ID" value="XM_043284823.1"/>
</dbReference>
<reference evidence="1" key="2">
    <citation type="submission" date="2021-02" db="EMBL/GenBank/DDBJ databases">
        <title>Aspergillus chevalieri M1 genome sequence.</title>
        <authorList>
            <person name="Kadooka C."/>
            <person name="Mori K."/>
            <person name="Futagami T."/>
        </authorList>
    </citation>
    <scope>NUCLEOTIDE SEQUENCE</scope>
    <source>
        <strain evidence="1">M1</strain>
    </source>
</reference>
<proteinExistence type="predicted"/>
<dbReference type="AlphaFoldDB" id="A0A7R7ZKY1"/>
<dbReference type="Pfam" id="PF14388">
    <property type="entry name" value="DUF4419"/>
    <property type="match status" value="1"/>
</dbReference>
<accession>A0A7R7ZKY1</accession>
<gene>
    <name evidence="1" type="ORF">ACHE_20512A</name>
</gene>
<protein>
    <submittedName>
        <fullName evidence="1">Uncharacterized protein</fullName>
    </submittedName>
</protein>
<dbReference type="Proteomes" id="UP000637239">
    <property type="component" value="Chromosome 2"/>
</dbReference>
<dbReference type="EMBL" id="AP024417">
    <property type="protein sequence ID" value="BCR85054.1"/>
    <property type="molecule type" value="Genomic_DNA"/>
</dbReference>
<keyword evidence="2" id="KW-1185">Reference proteome</keyword>
<sequence>MEQGVDLGELAVDITSLIEEHLADSELRTWIMLAFSTTTDTDRVVAATLMMGTFRSTSHIRWCSNAGSQQ</sequence>